<dbReference type="Gene3D" id="3.40.50.150">
    <property type="entry name" value="Vaccinia Virus protein VP39"/>
    <property type="match status" value="1"/>
</dbReference>
<dbReference type="SUPFAM" id="SSF53335">
    <property type="entry name" value="S-adenosyl-L-methionine-dependent methyltransferases"/>
    <property type="match status" value="1"/>
</dbReference>
<dbReference type="NCBIfam" id="NF003276">
    <property type="entry name" value="PRK04266.1-2"/>
    <property type="match status" value="1"/>
</dbReference>
<dbReference type="EC" id="2.1.1.-" evidence="7"/>
<dbReference type="GO" id="GO:0008649">
    <property type="term" value="F:rRNA methyltransferase activity"/>
    <property type="evidence" value="ECO:0007669"/>
    <property type="project" value="TreeGrafter"/>
</dbReference>
<dbReference type="NCBIfam" id="NF003278">
    <property type="entry name" value="PRK04266.1-4"/>
    <property type="match status" value="1"/>
</dbReference>
<feature type="binding site" evidence="7">
    <location>
        <begin position="116"/>
        <end position="117"/>
    </location>
    <ligand>
        <name>S-adenosyl-L-methionine</name>
        <dbReference type="ChEBI" id="CHEBI:59789"/>
    </ligand>
</feature>
<proteinExistence type="inferred from homology"/>
<feature type="binding site" evidence="7">
    <location>
        <begin position="75"/>
        <end position="76"/>
    </location>
    <ligand>
        <name>S-adenosyl-L-methionine</name>
        <dbReference type="ChEBI" id="CHEBI:59789"/>
    </ligand>
</feature>
<protein>
    <recommendedName>
        <fullName evidence="7">Fibrillarin-like rRNA/tRNA 2'-O-methyltransferase</fullName>
        <ecNumber evidence="7">2.1.1.-</ecNumber>
    </recommendedName>
</protein>
<dbReference type="PRINTS" id="PR00052">
    <property type="entry name" value="FIBRILLARIN"/>
</dbReference>
<dbReference type="PROSITE" id="PS00566">
    <property type="entry name" value="FIBRILLARIN"/>
    <property type="match status" value="1"/>
</dbReference>
<gene>
    <name evidence="7" type="primary">flpA</name>
    <name evidence="8" type="ORF">K933_03970</name>
</gene>
<keyword evidence="4 7" id="KW-0808">Transferase</keyword>
<sequence>MSDDESLPAGVERRAIGGRDRLATRGEPVYGEPTDGGWRAWDAGRSKLGAMLELGLDTGLSGGESVLYLGAANGTTVSHVADFCGPTYAVEFAPRPARDLLDACEPRENLFPLLKDARRPETYAHVVESGLDVVVQDVATRGQAAVAADNARFLAPDGRLLLAVKARSEDVAADPDAVFESVRAELGGTYELLDEARLDRFHADHLGIVARPKTTE</sequence>
<dbReference type="STRING" id="1324957.K933_03970"/>
<comment type="caution">
    <text evidence="8">The sequence shown here is derived from an EMBL/GenBank/DDBJ whole genome shotgun (WGS) entry which is preliminary data.</text>
</comment>
<evidence type="ECO:0000256" key="3">
    <source>
        <dbReference type="ARBA" id="ARBA00022603"/>
    </source>
</evidence>
<evidence type="ECO:0000256" key="5">
    <source>
        <dbReference type="ARBA" id="ARBA00022694"/>
    </source>
</evidence>
<comment type="similarity">
    <text evidence="1 7">Belongs to the methyltransferase superfamily. Fibrillarin family.</text>
</comment>
<dbReference type="GO" id="GO:0000494">
    <property type="term" value="P:box C/D sno(s)RNA 3'-end processing"/>
    <property type="evidence" value="ECO:0007669"/>
    <property type="project" value="TreeGrafter"/>
</dbReference>
<evidence type="ECO:0000256" key="1">
    <source>
        <dbReference type="ARBA" id="ARBA00010632"/>
    </source>
</evidence>
<evidence type="ECO:0000256" key="7">
    <source>
        <dbReference type="HAMAP-Rule" id="MF_00351"/>
    </source>
</evidence>
<dbReference type="SMART" id="SM01206">
    <property type="entry name" value="Fibrillarin"/>
    <property type="match status" value="1"/>
</dbReference>
<dbReference type="GO" id="GO:0008033">
    <property type="term" value="P:tRNA processing"/>
    <property type="evidence" value="ECO:0007669"/>
    <property type="project" value="UniProtKB-UniRule"/>
</dbReference>
<dbReference type="HAMAP" id="MF_00351">
    <property type="entry name" value="RNA_methyltransf_FlpA"/>
    <property type="match status" value="1"/>
</dbReference>
<evidence type="ECO:0000313" key="8">
    <source>
        <dbReference type="EMBL" id="ESP89485.1"/>
    </source>
</evidence>
<keyword evidence="9" id="KW-1185">Reference proteome</keyword>
<dbReference type="GO" id="GO:1990259">
    <property type="term" value="F:histone H2AQ104 methyltransferase activity"/>
    <property type="evidence" value="ECO:0007669"/>
    <property type="project" value="TreeGrafter"/>
</dbReference>
<accession>V4HFM3</accession>
<dbReference type="InterPro" id="IPR020813">
    <property type="entry name" value="Fibrillarin_CS"/>
</dbReference>
<dbReference type="GO" id="GO:0003723">
    <property type="term" value="F:RNA binding"/>
    <property type="evidence" value="ECO:0007669"/>
    <property type="project" value="UniProtKB-UniRule"/>
</dbReference>
<dbReference type="PANTHER" id="PTHR10335">
    <property type="entry name" value="RRNA 2-O-METHYLTRANSFERASE FIBRILLARIN"/>
    <property type="match status" value="1"/>
</dbReference>
<dbReference type="AlphaFoldDB" id="V4HFM3"/>
<dbReference type="EMBL" id="ASGZ01000010">
    <property type="protein sequence ID" value="ESP89485.1"/>
    <property type="molecule type" value="Genomic_DNA"/>
</dbReference>
<comment type="subunit">
    <text evidence="7">Interacts with nop5. Component of box C/D small ribonucleoprotein (sRNP) particles that contain rpl7ae, FlpA and nop5, plus a guide RNA.</text>
</comment>
<dbReference type="OrthoDB" id="6244at2157"/>
<dbReference type="PANTHER" id="PTHR10335:SF17">
    <property type="entry name" value="FIBRILLARIN"/>
    <property type="match status" value="1"/>
</dbReference>
<dbReference type="Pfam" id="PF01269">
    <property type="entry name" value="Fibrillarin"/>
    <property type="match status" value="1"/>
</dbReference>
<keyword evidence="2 7" id="KW-0698">rRNA processing</keyword>
<dbReference type="PATRIC" id="fig|1324957.4.peg.808"/>
<evidence type="ECO:0000256" key="6">
    <source>
        <dbReference type="ARBA" id="ARBA00022884"/>
    </source>
</evidence>
<evidence type="ECO:0000313" key="9">
    <source>
        <dbReference type="Proteomes" id="UP000017840"/>
    </source>
</evidence>
<keyword evidence="5 7" id="KW-0819">tRNA processing</keyword>
<evidence type="ECO:0000256" key="2">
    <source>
        <dbReference type="ARBA" id="ARBA00022552"/>
    </source>
</evidence>
<dbReference type="InterPro" id="IPR029063">
    <property type="entry name" value="SAM-dependent_MTases_sf"/>
</dbReference>
<feature type="binding site" evidence="7">
    <location>
        <begin position="91"/>
        <end position="92"/>
    </location>
    <ligand>
        <name>S-adenosyl-L-methionine</name>
        <dbReference type="ChEBI" id="CHEBI:59789"/>
    </ligand>
</feature>
<dbReference type="InterPro" id="IPR000692">
    <property type="entry name" value="Fibrillarin"/>
</dbReference>
<comment type="function">
    <text evidence="7">Involved in pre-rRNA and tRNA processing. Utilizes the methyl donor S-adenosyl-L-methionine to catalyze the site-specific 2'-hydroxyl methylation of ribose moieties in rRNA and tRNA. Site specificity is provided by a guide RNA that base pairs with the substrate. Methylation occurs at a characteristic distance from the sequence involved in base pairing with the guide RNA.</text>
</comment>
<organism evidence="8 9">
    <name type="scientific">Candidatus Halobonum tyrrellensis G22</name>
    <dbReference type="NCBI Taxonomy" id="1324957"/>
    <lineage>
        <taxon>Archaea</taxon>
        <taxon>Methanobacteriati</taxon>
        <taxon>Methanobacteriota</taxon>
        <taxon>Stenosarchaea group</taxon>
        <taxon>Halobacteria</taxon>
        <taxon>Halobacteriales</taxon>
        <taxon>Haloferacaceae</taxon>
        <taxon>Candidatus Halobonum</taxon>
    </lineage>
</organism>
<evidence type="ECO:0000256" key="4">
    <source>
        <dbReference type="ARBA" id="ARBA00022679"/>
    </source>
</evidence>
<name>V4HFM3_9EURY</name>
<reference evidence="8 9" key="1">
    <citation type="journal article" date="2013" name="Genome Announc.">
        <title>Draft Genome Sequence of 'Candidatus Halobonum tyrrellensis' Strain G22, Isolated from the Hypersaline Waters of Lake Tyrrell, Australia.</title>
        <authorList>
            <person name="Ugalde J.A."/>
            <person name="Narasingarao P."/>
            <person name="Kuo S."/>
            <person name="Podell S."/>
            <person name="Allen E.E."/>
        </authorList>
    </citation>
    <scope>NUCLEOTIDE SEQUENCE [LARGE SCALE GENOMIC DNA]</scope>
    <source>
        <strain evidence="8 9">G22</strain>
    </source>
</reference>
<dbReference type="Proteomes" id="UP000017840">
    <property type="component" value="Unassembled WGS sequence"/>
</dbReference>
<keyword evidence="6 7" id="KW-0694">RNA-binding</keyword>
<dbReference type="RefSeq" id="WP_023393385.1">
    <property type="nucleotide sequence ID" value="NZ_ASGZ01000010.1"/>
</dbReference>
<keyword evidence="3 7" id="KW-0489">Methyltransferase</keyword>
<feature type="binding site" evidence="7">
    <location>
        <begin position="137"/>
        <end position="140"/>
    </location>
    <ligand>
        <name>S-adenosyl-L-methionine</name>
        <dbReference type="ChEBI" id="CHEBI:59789"/>
    </ligand>
</feature>
<dbReference type="eggNOG" id="arCOG00078">
    <property type="taxonomic scope" value="Archaea"/>
</dbReference>